<dbReference type="Proteomes" id="UP000283666">
    <property type="component" value="Unassembled WGS sequence"/>
</dbReference>
<evidence type="ECO:0000313" key="1">
    <source>
        <dbReference type="EMBL" id="CWQ18806.1"/>
    </source>
</evidence>
<reference evidence="1 3" key="1">
    <citation type="submission" date="2016-02" db="EMBL/GenBank/DDBJ databases">
        <authorList>
            <consortium name="Pathogen Informatics"/>
        </authorList>
    </citation>
    <scope>NUCLEOTIDE SEQUENCE [LARGE SCALE GENOMIC DNA]</scope>
    <source>
        <strain evidence="1 3">2842STDY5881269</strain>
    </source>
</reference>
<gene>
    <name evidence="2" type="ORF">COH52_04005</name>
    <name evidence="1" type="ORF">ERS514591_02089</name>
</gene>
<organism evidence="2 4">
    <name type="scientific">Neisseria meningitidis</name>
    <dbReference type="NCBI Taxonomy" id="487"/>
    <lineage>
        <taxon>Bacteria</taxon>
        <taxon>Pseudomonadati</taxon>
        <taxon>Pseudomonadota</taxon>
        <taxon>Betaproteobacteria</taxon>
        <taxon>Neisseriales</taxon>
        <taxon>Neisseriaceae</taxon>
        <taxon>Neisseria</taxon>
    </lineage>
</organism>
<sequence>MLLLRRDNIDRAFKIVKNRRFDSPWWPGEYDAGMNFLGVQGELKVHELHHRTATLCFEWLGEVSAPRRKENYKDLKPNVLYDFDGSGKHFANPDARYLLPVGSSGLILKHIQIDDEDTLLRLWCARNIPMPHRLSKIPMLRQYYLSKAWHEIYAINQHLRKTKLIVDVAYDPTD</sequence>
<evidence type="ECO:0000313" key="4">
    <source>
        <dbReference type="Proteomes" id="UP000283666"/>
    </source>
</evidence>
<reference evidence="2 4" key="2">
    <citation type="submission" date="2017-09" db="EMBL/GenBank/DDBJ databases">
        <title>Phenotypic and genotypic characterization of Colombian isolates of Neisseria meningitidis recovered from invasive disease.</title>
        <authorList>
            <person name="Duarte C."/>
            <person name="Gabastou J.M."/>
            <person name="Moreno J."/>
        </authorList>
    </citation>
    <scope>NUCLEOTIDE SEQUENCE [LARGE SCALE GENOMIC DNA]</scope>
    <source>
        <strain evidence="2 4">INS-Nm1012</strain>
    </source>
</reference>
<accession>A0A0Y5XSM9</accession>
<dbReference type="OMA" id="WHEIYTI"/>
<dbReference type="EMBL" id="FEVP01000051">
    <property type="protein sequence ID" value="CWQ18806.1"/>
    <property type="molecule type" value="Genomic_DNA"/>
</dbReference>
<dbReference type="Proteomes" id="UP000072443">
    <property type="component" value="Unassembled WGS sequence"/>
</dbReference>
<evidence type="ECO:0000313" key="2">
    <source>
        <dbReference type="EMBL" id="RQK79634.1"/>
    </source>
</evidence>
<proteinExistence type="predicted"/>
<comment type="caution">
    <text evidence="2">The sequence shown here is derived from an EMBL/GenBank/DDBJ whole genome shotgun (WGS) entry which is preliminary data.</text>
</comment>
<protein>
    <submittedName>
        <fullName evidence="1">Phage associated protein</fullName>
    </submittedName>
</protein>
<dbReference type="EMBL" id="NWZY01000008">
    <property type="protein sequence ID" value="RQK79634.1"/>
    <property type="molecule type" value="Genomic_DNA"/>
</dbReference>
<evidence type="ECO:0000313" key="3">
    <source>
        <dbReference type="Proteomes" id="UP000072443"/>
    </source>
</evidence>
<name>A0A0Y5XSM9_NEIME</name>
<dbReference type="AlphaFoldDB" id="A0A0Y5XSM9"/>